<dbReference type="Proteomes" id="UP000236161">
    <property type="component" value="Unassembled WGS sequence"/>
</dbReference>
<organism evidence="2 3">
    <name type="scientific">Apostasia shenzhenica</name>
    <dbReference type="NCBI Taxonomy" id="1088818"/>
    <lineage>
        <taxon>Eukaryota</taxon>
        <taxon>Viridiplantae</taxon>
        <taxon>Streptophyta</taxon>
        <taxon>Embryophyta</taxon>
        <taxon>Tracheophyta</taxon>
        <taxon>Spermatophyta</taxon>
        <taxon>Magnoliopsida</taxon>
        <taxon>Liliopsida</taxon>
        <taxon>Asparagales</taxon>
        <taxon>Orchidaceae</taxon>
        <taxon>Apostasioideae</taxon>
        <taxon>Apostasia</taxon>
    </lineage>
</organism>
<accession>A0A2I0AHB2</accession>
<protein>
    <submittedName>
        <fullName evidence="2">Uncharacterized protein</fullName>
    </submittedName>
</protein>
<keyword evidence="1" id="KW-0732">Signal</keyword>
<reference evidence="2 3" key="1">
    <citation type="journal article" date="2017" name="Nature">
        <title>The Apostasia genome and the evolution of orchids.</title>
        <authorList>
            <person name="Zhang G.Q."/>
            <person name="Liu K.W."/>
            <person name="Li Z."/>
            <person name="Lohaus R."/>
            <person name="Hsiao Y.Y."/>
            <person name="Niu S.C."/>
            <person name="Wang J.Y."/>
            <person name="Lin Y.C."/>
            <person name="Xu Q."/>
            <person name="Chen L.J."/>
            <person name="Yoshida K."/>
            <person name="Fujiwara S."/>
            <person name="Wang Z.W."/>
            <person name="Zhang Y.Q."/>
            <person name="Mitsuda N."/>
            <person name="Wang M."/>
            <person name="Liu G.H."/>
            <person name="Pecoraro L."/>
            <person name="Huang H.X."/>
            <person name="Xiao X.J."/>
            <person name="Lin M."/>
            <person name="Wu X.Y."/>
            <person name="Wu W.L."/>
            <person name="Chen Y.Y."/>
            <person name="Chang S.B."/>
            <person name="Sakamoto S."/>
            <person name="Ohme-Takagi M."/>
            <person name="Yagi M."/>
            <person name="Zeng S.J."/>
            <person name="Shen C.Y."/>
            <person name="Yeh C.M."/>
            <person name="Luo Y.B."/>
            <person name="Tsai W.C."/>
            <person name="Van de Peer Y."/>
            <person name="Liu Z.J."/>
        </authorList>
    </citation>
    <scope>NUCLEOTIDE SEQUENCE [LARGE SCALE GENOMIC DNA]</scope>
    <source>
        <strain evidence="3">cv. Shenzhen</strain>
        <tissue evidence="2">Stem</tissue>
    </source>
</reference>
<keyword evidence="3" id="KW-1185">Reference proteome</keyword>
<proteinExistence type="predicted"/>
<sequence>MVTDTSSGAGQFWFLLFISVSSASAVRGDTPHVRRRALVSLMPRKLPRVRSR</sequence>
<feature type="signal peptide" evidence="1">
    <location>
        <begin position="1"/>
        <end position="28"/>
    </location>
</feature>
<evidence type="ECO:0000313" key="3">
    <source>
        <dbReference type="Proteomes" id="UP000236161"/>
    </source>
</evidence>
<dbReference type="EMBL" id="KZ451982">
    <property type="protein sequence ID" value="PKA54937.1"/>
    <property type="molecule type" value="Genomic_DNA"/>
</dbReference>
<name>A0A2I0AHB2_9ASPA</name>
<feature type="chain" id="PRO_5014137476" evidence="1">
    <location>
        <begin position="29"/>
        <end position="52"/>
    </location>
</feature>
<gene>
    <name evidence="2" type="ORF">AXF42_Ash000773</name>
</gene>
<evidence type="ECO:0000313" key="2">
    <source>
        <dbReference type="EMBL" id="PKA54937.1"/>
    </source>
</evidence>
<dbReference type="AlphaFoldDB" id="A0A2I0AHB2"/>
<evidence type="ECO:0000256" key="1">
    <source>
        <dbReference type="SAM" id="SignalP"/>
    </source>
</evidence>